<proteinExistence type="predicted"/>
<name>S3MF40_9SPIR</name>
<protein>
    <submittedName>
        <fullName evidence="1">Uncharacterized protein</fullName>
    </submittedName>
</protein>
<comment type="caution">
    <text evidence="1">The sequence shown here is derived from an EMBL/GenBank/DDBJ whole genome shotgun (WGS) entry which is preliminary data.</text>
</comment>
<dbReference type="GO" id="GO:0003677">
    <property type="term" value="F:DNA binding"/>
    <property type="evidence" value="ECO:0007669"/>
    <property type="project" value="InterPro"/>
</dbReference>
<sequence length="78" mass="9177">MNVIEERIPYNVHFKKPFAPTYMEQLNQMETDGLVSLRGLRKGTTLFNKIVIDVNTMYFERSGGYEYTAPVEQNRKKE</sequence>
<dbReference type="GO" id="GO:0006310">
    <property type="term" value="P:DNA recombination"/>
    <property type="evidence" value="ECO:0007669"/>
    <property type="project" value="InterPro"/>
</dbReference>
<gene>
    <name evidence="1" type="ORF">HMPREF1222_00531</name>
</gene>
<evidence type="ECO:0000313" key="2">
    <source>
        <dbReference type="Proteomes" id="UP000014605"/>
    </source>
</evidence>
<dbReference type="Proteomes" id="UP000014605">
    <property type="component" value="Unassembled WGS sequence"/>
</dbReference>
<dbReference type="EMBL" id="ATFC01000002">
    <property type="protein sequence ID" value="EPF47629.1"/>
    <property type="molecule type" value="Genomic_DNA"/>
</dbReference>
<dbReference type="GeneID" id="301460730"/>
<accession>S3MF40</accession>
<reference evidence="1 2" key="1">
    <citation type="submission" date="2013-04" db="EMBL/GenBank/DDBJ databases">
        <title>The Genome Sequence of Treponema vincentii F0403.</title>
        <authorList>
            <consortium name="The Broad Institute Genomics Platform"/>
            <person name="Earl A."/>
            <person name="Ward D."/>
            <person name="Feldgarden M."/>
            <person name="Gevers D."/>
            <person name="Leonetti C."/>
            <person name="Izard J."/>
            <person name="Walker B."/>
            <person name="Young S."/>
            <person name="Zeng Q."/>
            <person name="Gargeya S."/>
            <person name="Fitzgerald M."/>
            <person name="Haas B."/>
            <person name="Abouelleil A."/>
            <person name="Allen A.W."/>
            <person name="Alvarado L."/>
            <person name="Arachchi H.M."/>
            <person name="Berlin A.M."/>
            <person name="Chapman S.B."/>
            <person name="Gainer-Dewar J."/>
            <person name="Goldberg J."/>
            <person name="Griggs A."/>
            <person name="Gujja S."/>
            <person name="Hansen M."/>
            <person name="Howarth C."/>
            <person name="Imamovic A."/>
            <person name="Ireland A."/>
            <person name="Larimer J."/>
            <person name="McCowan C."/>
            <person name="Murphy C."/>
            <person name="Pearson M."/>
            <person name="Poon T.W."/>
            <person name="Priest M."/>
            <person name="Roberts A."/>
            <person name="Saif S."/>
            <person name="Shea T."/>
            <person name="Sisk P."/>
            <person name="Sykes S."/>
            <person name="Wortman J."/>
            <person name="Nusbaum C."/>
            <person name="Birren B."/>
        </authorList>
    </citation>
    <scope>NUCLEOTIDE SEQUENCE [LARGE SCALE GENOMIC DNA]</scope>
    <source>
        <strain evidence="1 2">F0403</strain>
    </source>
</reference>
<evidence type="ECO:0000313" key="1">
    <source>
        <dbReference type="EMBL" id="EPF47629.1"/>
    </source>
</evidence>
<dbReference type="RefSeq" id="WP_016518095.1">
    <property type="nucleotide sequence ID" value="NZ_KE332512.1"/>
</dbReference>
<dbReference type="PATRIC" id="fig|1125702.3.peg.557"/>
<dbReference type="Pfam" id="PF01076">
    <property type="entry name" value="Mob_Pre"/>
    <property type="match status" value="1"/>
</dbReference>
<dbReference type="InterPro" id="IPR001668">
    <property type="entry name" value="Mob_Pre"/>
</dbReference>
<dbReference type="HOGENOM" id="CLU_2621013_0_0_12"/>
<keyword evidence="2" id="KW-1185">Reference proteome</keyword>
<organism evidence="1 2">
    <name type="scientific">Treponema vincentii F0403</name>
    <dbReference type="NCBI Taxonomy" id="1125702"/>
    <lineage>
        <taxon>Bacteria</taxon>
        <taxon>Pseudomonadati</taxon>
        <taxon>Spirochaetota</taxon>
        <taxon>Spirochaetia</taxon>
        <taxon>Spirochaetales</taxon>
        <taxon>Treponemataceae</taxon>
        <taxon>Treponema</taxon>
    </lineage>
</organism>
<dbReference type="AlphaFoldDB" id="S3MF40"/>